<keyword evidence="5" id="KW-0146">Chitin degradation</keyword>
<dbReference type="Proteomes" id="UP000316621">
    <property type="component" value="Chromosome 10"/>
</dbReference>
<dbReference type="PROSITE" id="PS00773">
    <property type="entry name" value="CHITINASE_19_1"/>
    <property type="match status" value="1"/>
</dbReference>
<evidence type="ECO:0000256" key="6">
    <source>
        <dbReference type="ARBA" id="ARBA00023157"/>
    </source>
</evidence>
<keyword evidence="15" id="KW-1185">Reference proteome</keyword>
<evidence type="ECO:0000256" key="4">
    <source>
        <dbReference type="ARBA" id="ARBA00022801"/>
    </source>
</evidence>
<dbReference type="SUPFAM" id="SSF53955">
    <property type="entry name" value="Lysozyme-like"/>
    <property type="match status" value="1"/>
</dbReference>
<evidence type="ECO:0000256" key="11">
    <source>
        <dbReference type="SAM" id="SignalP"/>
    </source>
</evidence>
<dbReference type="GO" id="GO:0008061">
    <property type="term" value="F:chitin binding"/>
    <property type="evidence" value="ECO:0007669"/>
    <property type="project" value="UniProtKB-KW"/>
</dbReference>
<dbReference type="EC" id="3.2.1.14" evidence="2"/>
<name>A0A4Y7L8U9_PAPSO</name>
<dbReference type="FunFam" id="3.30.20.10:FF:000001">
    <property type="entry name" value="Endochitinase (Chitinase)"/>
    <property type="match status" value="1"/>
</dbReference>
<dbReference type="PANTHER" id="PTHR22595:SF197">
    <property type="entry name" value="CHITINASE FAMILY PROTEIN"/>
    <property type="match status" value="1"/>
</dbReference>
<keyword evidence="4" id="KW-0378">Hydrolase</keyword>
<feature type="chain" id="PRO_5021379614" description="chitinase" evidence="11">
    <location>
        <begin position="27"/>
        <end position="219"/>
    </location>
</feature>
<evidence type="ECO:0000256" key="3">
    <source>
        <dbReference type="ARBA" id="ARBA00022669"/>
    </source>
</evidence>
<evidence type="ECO:0000256" key="9">
    <source>
        <dbReference type="ARBA" id="ARBA00023326"/>
    </source>
</evidence>
<evidence type="ECO:0000256" key="2">
    <source>
        <dbReference type="ARBA" id="ARBA00012729"/>
    </source>
</evidence>
<dbReference type="AlphaFoldDB" id="A0A4Y7L8U9"/>
<dbReference type="GO" id="GO:0000272">
    <property type="term" value="P:polysaccharide catabolic process"/>
    <property type="evidence" value="ECO:0007669"/>
    <property type="project" value="UniProtKB-KW"/>
</dbReference>
<dbReference type="Gramene" id="RZC80649">
    <property type="protein sequence ID" value="RZC80649"/>
    <property type="gene ID" value="C5167_043227"/>
</dbReference>
<sequence length="219" mass="23836">MVVLSVIKLVVMVGILMGITSELVGAQSVDSMVTPEFFDRIISQAGTGCAGKKFYTRDAFLEAAKSYPDFGHAGTVTKSKREIAAFFAHVTHGTGRKLSNLLLFASVRSSQKIARGTHCLNSTSYPCAPGKKYYGRGPIQLTWNYNYGAAGESIGFDGLNNPEIVASDVTISFKTALWFWMNYVHSPITSDLGFGRTIRRINGGECHGRNEAVVRLRVG</sequence>
<dbReference type="CDD" id="cd00325">
    <property type="entry name" value="chitinase_GH19"/>
    <property type="match status" value="1"/>
</dbReference>
<evidence type="ECO:0000259" key="12">
    <source>
        <dbReference type="PROSITE" id="PS00773"/>
    </source>
</evidence>
<protein>
    <recommendedName>
        <fullName evidence="2">chitinase</fullName>
        <ecNumber evidence="2">3.2.1.14</ecNumber>
    </recommendedName>
</protein>
<reference evidence="14 15" key="1">
    <citation type="journal article" date="2018" name="Science">
        <title>The opium poppy genome and morphinan production.</title>
        <authorList>
            <person name="Guo L."/>
            <person name="Winzer T."/>
            <person name="Yang X."/>
            <person name="Li Y."/>
            <person name="Ning Z."/>
            <person name="He Z."/>
            <person name="Teodor R."/>
            <person name="Lu Y."/>
            <person name="Bowser T.A."/>
            <person name="Graham I.A."/>
            <person name="Ye K."/>
        </authorList>
    </citation>
    <scope>NUCLEOTIDE SEQUENCE [LARGE SCALE GENOMIC DNA]</scope>
    <source>
        <strain evidence="15">cv. HN1</strain>
        <tissue evidence="14">Leaves</tissue>
    </source>
</reference>
<dbReference type="PIRSF" id="PIRSF001060">
    <property type="entry name" value="Endochitinase"/>
    <property type="match status" value="1"/>
</dbReference>
<dbReference type="PROSITE" id="PS00774">
    <property type="entry name" value="CHITINASE_19_2"/>
    <property type="match status" value="1"/>
</dbReference>
<dbReference type="InterPro" id="IPR023346">
    <property type="entry name" value="Lysozyme-like_dom_sf"/>
</dbReference>
<dbReference type="PANTHER" id="PTHR22595">
    <property type="entry name" value="CHITINASE-RELATED"/>
    <property type="match status" value="1"/>
</dbReference>
<dbReference type="InterPro" id="IPR000726">
    <property type="entry name" value="Glyco_hydro_19_cat"/>
</dbReference>
<gene>
    <name evidence="14" type="ORF">C5167_043227</name>
</gene>
<evidence type="ECO:0000313" key="15">
    <source>
        <dbReference type="Proteomes" id="UP000316621"/>
    </source>
</evidence>
<evidence type="ECO:0000313" key="14">
    <source>
        <dbReference type="EMBL" id="RZC80649.1"/>
    </source>
</evidence>
<keyword evidence="9" id="KW-0624">Polysaccharide degradation</keyword>
<evidence type="ECO:0000259" key="13">
    <source>
        <dbReference type="PROSITE" id="PS00774"/>
    </source>
</evidence>
<dbReference type="Gene3D" id="3.30.20.10">
    <property type="entry name" value="Endochitinase, domain 2"/>
    <property type="match status" value="1"/>
</dbReference>
<proteinExistence type="predicted"/>
<comment type="catalytic activity">
    <reaction evidence="1">
        <text>Random endo-hydrolysis of N-acetyl-beta-D-glucosaminide (1-&gt;4)-beta-linkages in chitin and chitodextrins.</text>
        <dbReference type="EC" id="3.2.1.14"/>
    </reaction>
</comment>
<feature type="disulfide bond" evidence="10">
    <location>
        <begin position="119"/>
        <end position="127"/>
    </location>
</feature>
<evidence type="ECO:0000256" key="10">
    <source>
        <dbReference type="PIRSR" id="PIRSR001060-2"/>
    </source>
</evidence>
<dbReference type="GO" id="GO:0006032">
    <property type="term" value="P:chitin catabolic process"/>
    <property type="evidence" value="ECO:0007669"/>
    <property type="project" value="UniProtKB-KW"/>
</dbReference>
<feature type="signal peptide" evidence="11">
    <location>
        <begin position="1"/>
        <end position="26"/>
    </location>
</feature>
<dbReference type="OMA" id="ANRIRYF"/>
<dbReference type="Gene3D" id="1.10.530.10">
    <property type="match status" value="1"/>
</dbReference>
<keyword evidence="7" id="KW-0119">Carbohydrate metabolism</keyword>
<dbReference type="Pfam" id="PF00182">
    <property type="entry name" value="Glyco_hydro_19"/>
    <property type="match status" value="1"/>
</dbReference>
<organism evidence="14 15">
    <name type="scientific">Papaver somniferum</name>
    <name type="common">Opium poppy</name>
    <dbReference type="NCBI Taxonomy" id="3469"/>
    <lineage>
        <taxon>Eukaryota</taxon>
        <taxon>Viridiplantae</taxon>
        <taxon>Streptophyta</taxon>
        <taxon>Embryophyta</taxon>
        <taxon>Tracheophyta</taxon>
        <taxon>Spermatophyta</taxon>
        <taxon>Magnoliopsida</taxon>
        <taxon>Ranunculales</taxon>
        <taxon>Papaveraceae</taxon>
        <taxon>Papaveroideae</taxon>
        <taxon>Papaver</taxon>
    </lineage>
</organism>
<keyword evidence="11" id="KW-0732">Signal</keyword>
<feature type="domain" description="Glycoside hydrolase family 19 catalytic" evidence="12">
    <location>
        <begin position="49"/>
        <end position="71"/>
    </location>
</feature>
<dbReference type="GO" id="GO:0008843">
    <property type="term" value="F:endochitinase activity"/>
    <property type="evidence" value="ECO:0007669"/>
    <property type="project" value="UniProtKB-EC"/>
</dbReference>
<accession>A0A4Y7L8U9</accession>
<evidence type="ECO:0000256" key="1">
    <source>
        <dbReference type="ARBA" id="ARBA00000822"/>
    </source>
</evidence>
<feature type="domain" description="Glycoside hydrolase family 19 catalytic" evidence="13">
    <location>
        <begin position="171"/>
        <end position="181"/>
    </location>
</feature>
<evidence type="ECO:0000256" key="7">
    <source>
        <dbReference type="ARBA" id="ARBA00023277"/>
    </source>
</evidence>
<keyword evidence="8" id="KW-0326">Glycosidase</keyword>
<keyword evidence="3" id="KW-0147">Chitin-binding</keyword>
<evidence type="ECO:0000256" key="5">
    <source>
        <dbReference type="ARBA" id="ARBA00023024"/>
    </source>
</evidence>
<dbReference type="GO" id="GO:0016998">
    <property type="term" value="P:cell wall macromolecule catabolic process"/>
    <property type="evidence" value="ECO:0007669"/>
    <property type="project" value="InterPro"/>
</dbReference>
<evidence type="ECO:0000256" key="8">
    <source>
        <dbReference type="ARBA" id="ARBA00023295"/>
    </source>
</evidence>
<dbReference type="InterPro" id="IPR016283">
    <property type="entry name" value="Glyco_hydro_19"/>
</dbReference>
<dbReference type="EMBL" id="CM010724">
    <property type="protein sequence ID" value="RZC80649.1"/>
    <property type="molecule type" value="Genomic_DNA"/>
</dbReference>
<keyword evidence="6 10" id="KW-1015">Disulfide bond</keyword>